<dbReference type="SUPFAM" id="SSF47226">
    <property type="entry name" value="Histidine-containing phosphotransfer domain, HPT domain"/>
    <property type="match status" value="1"/>
</dbReference>
<evidence type="ECO:0008006" key="3">
    <source>
        <dbReference type="Google" id="ProtNLM"/>
    </source>
</evidence>
<protein>
    <recommendedName>
        <fullName evidence="3">HPt domain-containing protein</fullName>
    </recommendedName>
</protein>
<dbReference type="GO" id="GO:0000160">
    <property type="term" value="P:phosphorelay signal transduction system"/>
    <property type="evidence" value="ECO:0007669"/>
    <property type="project" value="InterPro"/>
</dbReference>
<accession>A0A432M940</accession>
<name>A0A432M940_9GAMM</name>
<dbReference type="InterPro" id="IPR036641">
    <property type="entry name" value="HPT_dom_sf"/>
</dbReference>
<proteinExistence type="predicted"/>
<dbReference type="Proteomes" id="UP000274358">
    <property type="component" value="Unassembled WGS sequence"/>
</dbReference>
<organism evidence="1 2">
    <name type="scientific">Dyella choica</name>
    <dbReference type="NCBI Taxonomy" id="1927959"/>
    <lineage>
        <taxon>Bacteria</taxon>
        <taxon>Pseudomonadati</taxon>
        <taxon>Pseudomonadota</taxon>
        <taxon>Gammaproteobacteria</taxon>
        <taxon>Lysobacterales</taxon>
        <taxon>Rhodanobacteraceae</taxon>
        <taxon>Dyella</taxon>
    </lineage>
</organism>
<reference evidence="1 2" key="1">
    <citation type="submission" date="2018-12" db="EMBL/GenBank/DDBJ databases">
        <title>Dyella dinghuensis sp. nov. DHOA06 and Dyella choica sp. nov. 4M-K27, isolated from forest soil.</title>
        <authorList>
            <person name="Qiu L.-H."/>
            <person name="Gao Z.-H."/>
        </authorList>
    </citation>
    <scope>NUCLEOTIDE SEQUENCE [LARGE SCALE GENOMIC DNA]</scope>
    <source>
        <strain evidence="1 2">4M-K27</strain>
    </source>
</reference>
<comment type="caution">
    <text evidence="1">The sequence shown here is derived from an EMBL/GenBank/DDBJ whole genome shotgun (WGS) entry which is preliminary data.</text>
</comment>
<dbReference type="AlphaFoldDB" id="A0A432M940"/>
<keyword evidence="2" id="KW-1185">Reference proteome</keyword>
<sequence length="84" mass="9280">MYQAHLTEELTRFEQDLARQDKNSMVRFAQRAKDAAFSLKAPVALALADRLEQAARDVEPLEPDAMQDTLATLKALAVGCAPHV</sequence>
<evidence type="ECO:0000313" key="1">
    <source>
        <dbReference type="EMBL" id="RUL78394.1"/>
    </source>
</evidence>
<dbReference type="EMBL" id="RYYV01000003">
    <property type="protein sequence ID" value="RUL78394.1"/>
    <property type="molecule type" value="Genomic_DNA"/>
</dbReference>
<gene>
    <name evidence="1" type="ORF">EKH80_06120</name>
</gene>
<evidence type="ECO:0000313" key="2">
    <source>
        <dbReference type="Proteomes" id="UP000274358"/>
    </source>
</evidence>